<organism evidence="2 3">
    <name type="scientific">Micromonospora humi</name>
    <dbReference type="NCBI Taxonomy" id="745366"/>
    <lineage>
        <taxon>Bacteria</taxon>
        <taxon>Bacillati</taxon>
        <taxon>Actinomycetota</taxon>
        <taxon>Actinomycetes</taxon>
        <taxon>Micromonosporales</taxon>
        <taxon>Micromonosporaceae</taxon>
        <taxon>Micromonospora</taxon>
    </lineage>
</organism>
<gene>
    <name evidence="2" type="ORF">GA0070213_103119</name>
</gene>
<keyword evidence="1" id="KW-0472">Membrane</keyword>
<protein>
    <recommendedName>
        <fullName evidence="4">PH domain-containing protein</fullName>
    </recommendedName>
</protein>
<keyword evidence="1" id="KW-1133">Transmembrane helix</keyword>
<evidence type="ECO:0000313" key="2">
    <source>
        <dbReference type="EMBL" id="SCG45393.1"/>
    </source>
</evidence>
<feature type="transmembrane region" description="Helical" evidence="1">
    <location>
        <begin position="31"/>
        <end position="50"/>
    </location>
</feature>
<reference evidence="3" key="1">
    <citation type="submission" date="2016-06" db="EMBL/GenBank/DDBJ databases">
        <authorList>
            <person name="Varghese N."/>
            <person name="Submissions Spin"/>
        </authorList>
    </citation>
    <scope>NUCLEOTIDE SEQUENCE [LARGE SCALE GENOMIC DNA]</scope>
    <source>
        <strain evidence="3">DSM 45647</strain>
    </source>
</reference>
<proteinExistence type="predicted"/>
<name>A0A1C5HHK7_9ACTN</name>
<keyword evidence="1" id="KW-0812">Transmembrane</keyword>
<dbReference type="STRING" id="745366.GA0070213_103119"/>
<dbReference type="Proteomes" id="UP000199360">
    <property type="component" value="Unassembled WGS sequence"/>
</dbReference>
<keyword evidence="3" id="KW-1185">Reference proteome</keyword>
<evidence type="ECO:0008006" key="4">
    <source>
        <dbReference type="Google" id="ProtNLM"/>
    </source>
</evidence>
<dbReference type="EMBL" id="FMDM01000003">
    <property type="protein sequence ID" value="SCG45393.1"/>
    <property type="molecule type" value="Genomic_DNA"/>
</dbReference>
<accession>A0A1C5HHK7</accession>
<evidence type="ECO:0000256" key="1">
    <source>
        <dbReference type="SAM" id="Phobius"/>
    </source>
</evidence>
<dbReference type="AlphaFoldDB" id="A0A1C5HHK7"/>
<sequence>MSIDADPGTNAHVAEERGPGAEPVVLFASRWWPAVLVPLGLLTLIVVLSLRGGFASLIAPLGMTAATVVSAWRHRDGALLADDIGLLVRHRGTVTRSYRWSEIHQAGIARPGFGRLALAVYPNGGRWDVPGPNNAVLVGQVWLWRQPESAGRKRVEAVLRAHGVQIVEPLP</sequence>
<evidence type="ECO:0000313" key="3">
    <source>
        <dbReference type="Proteomes" id="UP000199360"/>
    </source>
</evidence>